<dbReference type="FunCoup" id="A0A162PP40">
    <property type="interactions" value="290"/>
</dbReference>
<comment type="catalytic activity">
    <reaction evidence="1">
        <text>a 1,2-diacyl-sn-glycero-3-phospho-(1D-myo-inositol) + ATP = a 1,2-diacyl-sn-glycero-3-phospho-(1D-myo-inositol 4-phosphate) + ADP + H(+)</text>
        <dbReference type="Rhea" id="RHEA:19877"/>
        <dbReference type="ChEBI" id="CHEBI:15378"/>
        <dbReference type="ChEBI" id="CHEBI:30616"/>
        <dbReference type="ChEBI" id="CHEBI:57880"/>
        <dbReference type="ChEBI" id="CHEBI:58178"/>
        <dbReference type="ChEBI" id="CHEBI:456216"/>
        <dbReference type="EC" id="2.7.1.67"/>
    </reaction>
</comment>
<evidence type="ECO:0000313" key="11">
    <source>
        <dbReference type="Proteomes" id="UP000077315"/>
    </source>
</evidence>
<dbReference type="GO" id="GO:0004430">
    <property type="term" value="F:1-phosphatidylinositol 4-kinase activity"/>
    <property type="evidence" value="ECO:0007669"/>
    <property type="project" value="UniProtKB-EC"/>
</dbReference>
<dbReference type="Gene3D" id="1.10.1070.11">
    <property type="entry name" value="Phosphatidylinositol 3-/4-kinase, catalytic domain"/>
    <property type="match status" value="1"/>
</dbReference>
<dbReference type="InterPro" id="IPR042236">
    <property type="entry name" value="PI3K_accessory_sf"/>
</dbReference>
<dbReference type="InterPro" id="IPR036940">
    <property type="entry name" value="PI3/4_kinase_cat_sf"/>
</dbReference>
<dbReference type="GO" id="GO:0005886">
    <property type="term" value="C:plasma membrane"/>
    <property type="evidence" value="ECO:0007669"/>
    <property type="project" value="TreeGrafter"/>
</dbReference>
<keyword evidence="5" id="KW-0547">Nucleotide-binding</keyword>
<gene>
    <name evidence="10" type="ORF">PHYBLDRAFT_167008</name>
</gene>
<evidence type="ECO:0000256" key="7">
    <source>
        <dbReference type="ARBA" id="ARBA00022840"/>
    </source>
</evidence>
<protein>
    <recommendedName>
        <fullName evidence="3">1-phosphatidylinositol 4-kinase</fullName>
        <ecNumber evidence="3">2.7.1.67</ecNumber>
    </recommendedName>
</protein>
<evidence type="ECO:0000256" key="4">
    <source>
        <dbReference type="ARBA" id="ARBA00022679"/>
    </source>
</evidence>
<dbReference type="PROSITE" id="PS00916">
    <property type="entry name" value="PI3_4_KINASE_2"/>
    <property type="match status" value="1"/>
</dbReference>
<accession>A0A162PP40</accession>
<dbReference type="GeneID" id="28996458"/>
<dbReference type="PROSITE" id="PS00915">
    <property type="entry name" value="PI3_4_KINASE_1"/>
    <property type="match status" value="1"/>
</dbReference>
<dbReference type="SMART" id="SM00145">
    <property type="entry name" value="PI3Ka"/>
    <property type="match status" value="1"/>
</dbReference>
<evidence type="ECO:0000256" key="3">
    <source>
        <dbReference type="ARBA" id="ARBA00012169"/>
    </source>
</evidence>
<feature type="domain" description="PIK helical" evidence="9">
    <location>
        <begin position="1501"/>
        <end position="1679"/>
    </location>
</feature>
<dbReference type="EC" id="2.7.1.67" evidence="3"/>
<dbReference type="GO" id="GO:0005524">
    <property type="term" value="F:ATP binding"/>
    <property type="evidence" value="ECO:0007669"/>
    <property type="project" value="UniProtKB-KW"/>
</dbReference>
<dbReference type="InterPro" id="IPR045495">
    <property type="entry name" value="PI4K_N"/>
</dbReference>
<dbReference type="GO" id="GO:0005737">
    <property type="term" value="C:cytoplasm"/>
    <property type="evidence" value="ECO:0007669"/>
    <property type="project" value="TreeGrafter"/>
</dbReference>
<dbReference type="PROSITE" id="PS51545">
    <property type="entry name" value="PIK_HELICAL"/>
    <property type="match status" value="1"/>
</dbReference>
<dbReference type="Pfam" id="PF00454">
    <property type="entry name" value="PI3_PI4_kinase"/>
    <property type="match status" value="1"/>
</dbReference>
<dbReference type="SMART" id="SM00146">
    <property type="entry name" value="PI3Kc"/>
    <property type="match status" value="1"/>
</dbReference>
<dbReference type="InterPro" id="IPR000403">
    <property type="entry name" value="PI3/4_kinase_cat_dom"/>
</dbReference>
<comment type="similarity">
    <text evidence="2">Belongs to the PI3/PI4-kinase family. Type III PI4K subfamily.</text>
</comment>
<dbReference type="RefSeq" id="XP_018292697.1">
    <property type="nucleotide sequence ID" value="XM_018435552.1"/>
</dbReference>
<dbReference type="InterPro" id="IPR015433">
    <property type="entry name" value="PI3/4_kinase"/>
</dbReference>
<evidence type="ECO:0000259" key="9">
    <source>
        <dbReference type="PROSITE" id="PS51545"/>
    </source>
</evidence>
<dbReference type="GO" id="GO:0046854">
    <property type="term" value="P:phosphatidylinositol phosphate biosynthetic process"/>
    <property type="evidence" value="ECO:0007669"/>
    <property type="project" value="InterPro"/>
</dbReference>
<proteinExistence type="inferred from homology"/>
<dbReference type="Gene3D" id="3.30.1010.10">
    <property type="entry name" value="Phosphatidylinositol 3-kinase Catalytic Subunit, Chain A, domain 4"/>
    <property type="match status" value="1"/>
</dbReference>
<dbReference type="SUPFAM" id="SSF48371">
    <property type="entry name" value="ARM repeat"/>
    <property type="match status" value="1"/>
</dbReference>
<dbReference type="STRING" id="763407.A0A162PP40"/>
<dbReference type="EMBL" id="KV440978">
    <property type="protein sequence ID" value="OAD74657.1"/>
    <property type="molecule type" value="Genomic_DNA"/>
</dbReference>
<name>A0A162PP40_PHYB8</name>
<keyword evidence="11" id="KW-1185">Reference proteome</keyword>
<dbReference type="PANTHER" id="PTHR10048">
    <property type="entry name" value="PHOSPHATIDYLINOSITOL KINASE"/>
    <property type="match status" value="1"/>
</dbReference>
<dbReference type="VEuPathDB" id="FungiDB:PHYBLDRAFT_167008"/>
<dbReference type="FunFam" id="1.25.40.70:FF:000011">
    <property type="entry name" value="Phosphatidylinositol 4-kinase alpha"/>
    <property type="match status" value="1"/>
</dbReference>
<dbReference type="Proteomes" id="UP000077315">
    <property type="component" value="Unassembled WGS sequence"/>
</dbReference>
<evidence type="ECO:0000256" key="1">
    <source>
        <dbReference type="ARBA" id="ARBA00001686"/>
    </source>
</evidence>
<evidence type="ECO:0000256" key="6">
    <source>
        <dbReference type="ARBA" id="ARBA00022777"/>
    </source>
</evidence>
<evidence type="ECO:0000256" key="2">
    <source>
        <dbReference type="ARBA" id="ARBA00006209"/>
    </source>
</evidence>
<feature type="domain" description="PI3K/PI4K catalytic" evidence="8">
    <location>
        <begin position="1780"/>
        <end position="2052"/>
    </location>
</feature>
<keyword evidence="4" id="KW-0808">Transferase</keyword>
<keyword evidence="6" id="KW-0418">Kinase</keyword>
<dbReference type="InterPro" id="IPR016024">
    <property type="entry name" value="ARM-type_fold"/>
</dbReference>
<dbReference type="SUPFAM" id="SSF56112">
    <property type="entry name" value="Protein kinase-like (PK-like)"/>
    <property type="match status" value="1"/>
</dbReference>
<organism evidence="10 11">
    <name type="scientific">Phycomyces blakesleeanus (strain ATCC 8743b / DSM 1359 / FGSC 10004 / NBRC 33097 / NRRL 1555)</name>
    <dbReference type="NCBI Taxonomy" id="763407"/>
    <lineage>
        <taxon>Eukaryota</taxon>
        <taxon>Fungi</taxon>
        <taxon>Fungi incertae sedis</taxon>
        <taxon>Mucoromycota</taxon>
        <taxon>Mucoromycotina</taxon>
        <taxon>Mucoromycetes</taxon>
        <taxon>Mucorales</taxon>
        <taxon>Phycomycetaceae</taxon>
        <taxon>Phycomyces</taxon>
    </lineage>
</organism>
<dbReference type="InterPro" id="IPR011009">
    <property type="entry name" value="Kinase-like_dom_sf"/>
</dbReference>
<evidence type="ECO:0000256" key="5">
    <source>
        <dbReference type="ARBA" id="ARBA00022741"/>
    </source>
</evidence>
<dbReference type="Pfam" id="PF19274">
    <property type="entry name" value="PI4K_N"/>
    <property type="match status" value="2"/>
</dbReference>
<dbReference type="InParanoid" id="A0A162PP40"/>
<sequence>MLECSESEKGAEIDLDRKKGYGPIGMHRANTEFQWEKGIIIFSLPWPAPWRWERELGLKEKHPNLNSRILSSLATVLADTRAKTTPNDIDNLLKRCPLAPLDLLPDNDSIAVPKQGYPVGNMTRRGHAALAALAKYVVNVSERNILDIVPQLIGYLRFLPAYEWEESLLEEGPPLPDSVTYTLTYSLLAICERQADMYDRITSVLWEYRRHLMQLLELQDGIKFILKWIRWLSLLIVDKYTVAFILPSLVGLSRALQTSPFLYKPDQLMHVYTYTQPLLKENLLENIRCAILRCLKEHPVTSYSRYILDRYWQSGMPLSSNRVVYDFLSTIRNVSISVVGNINPREIKESWECPESEENRRAAAKLPLLHLRSILLKQPAKRLDLSLSDLDEKNVLLNKTLRAIYVMSLGYYKDLREFAEKFVQDGKKWSKDIYMTEILSASLHVAAISSAYLHQEDDVLKDCLSNCLFTPVQVEDSRVHMAALDAVTLLTVNFPYLYTSMANIISRFLVTPSLVFLIKTESDEESQSIQQFAITRLGQCIEAQPVSQRPSLAASLLYALLNEITRYTNEDGSSESSLSSFSRTSTIYGVPRTDQLSESEKQQVCENVLAAIAGIAAYTKDSKIVMQAYSMLALRRKTLQKSLNLIFVKRLVDLALASPQNVFQDIINLISILSFESFSSDNTDLATAVLDAQLDLAQRISCVPEYYDFYLINLLKLFINIGNEIQRKDNRVNRELGTAYTSALGKLLPVFATLLDHKDFHPHTSATEEMVLFFRNFWFHCVIFGFVSDRAWVREWNNALHKIAFKTPILAIESTTEQLESDIAFNSVLRGSNEEALLLPIREQLAQLFPTYSYEIKYYSFPYAVFSLSVYYVEIMRSRMGDCSFVLRYFMNTGVNHCTVSNCLELVATRVGDEYIKKSIKSSASQDLDNGLSEQIKTLLKFCCHRLKRVHILAVQLTDKISKQFPQIFSEKPVITLLLELLHLLWLSCESEYREEYTPVFHFTSKIVNVTIELGDSYSYRHSVSTHLYVTAKTWIEAAIECAPFETNGSLQCYLANFDKSDLYSLYEEAHVGRSLALELAKSAVESQNGTVFAFMPHIPSMSLDNTSNFLYRLTARMYFIGEISGIKYISSFNEVKDKPLHKIRDMPLEDLVNFVIETLDDLSNSVKENKPVSAENLRTLLFQAGGFIISMKTIHPLLVNHIVRIPIYMFTPQSLVIGTDVWNWILTERPEVEHRLMINIKKMWDWAMQYRKGMFSPMLNITHPFNRKMTYTPSVKSIAIKNVQIADSLFLPHITWIRFLRSWFHATRHRSKHLMMIFVWLLRNSFRNANLMSNHPLARRVRFELLILGMDVLKLVKMETLAEYTLRSLVYDAAFDWFSYPPRWNYGSQKSLALHELKILSTFSKIVMNDMPNLEYSVTSFRTTGCPSDACYKTHVLFNGMNRVDILKRHAKVKKLLLLFVDSEISRLSVWSNPLNSVGVGNPPAYIGNTEKSLTTEEMWREMVRFAWCVSPRLSVQLESRFVQPVVHRELFNLISDKALDVVGVPEALTILLGDRLLPESKAILKYLKYWAPVPAITAASYFLPKYSANPLLLQYAMRSLEYYPVDTVFFYIPQIVQALRYDVLGYVEKYIMEAGHVSQLFAHQLIWNMKANFFIDADKECVKPDSLKPSLERVIEKLTNCFTGDDRVFFEREFKFFGEVTAISGYLKEYIKYGQNEKKPMQKKRLDEELSKIRVDVGVYLPSNPDGHVIDINRTSGRPLQSHAKAPFMATFLIEKKIEDADPILSGLEEVKNDVDSISQKDSTTRVWQAAIFKVGDDCRQDVLALQLIAVFKNIFMSVGLDLYVYPYRVVATAPGCGVIDVIPNSLSRDQLGREKVNSLYDYFAAKYGGPDTIGFQKARTNFVQSVAAYSVISYLLQIKDRHNGNIMLDDSGHMIHIDFGFIFDIAPGGIGFESSPFKLTAEMIQVMGGGSQEQAFKQFSELIVKAYLACRPYAELIMQLVSLMLNSSLPCFRGETIKRMRMRFQVDKSERAAADFMILRIGESFENRRTVLYDYFQKLTNGIPY</sequence>
<dbReference type="GO" id="GO:0048015">
    <property type="term" value="P:phosphatidylinositol-mediated signaling"/>
    <property type="evidence" value="ECO:0007669"/>
    <property type="project" value="TreeGrafter"/>
</dbReference>
<dbReference type="InterPro" id="IPR001263">
    <property type="entry name" value="PI3K_accessory_dom"/>
</dbReference>
<dbReference type="Pfam" id="PF00613">
    <property type="entry name" value="PI3Ka"/>
    <property type="match status" value="1"/>
</dbReference>
<dbReference type="FunFam" id="1.10.1070.11:FF:000012">
    <property type="entry name" value="Phosphatidylinositol 4-kinase alpha 1"/>
    <property type="match status" value="1"/>
</dbReference>
<dbReference type="Gene3D" id="1.25.40.70">
    <property type="entry name" value="Phosphatidylinositol 3-kinase, accessory domain (PIK)"/>
    <property type="match status" value="1"/>
</dbReference>
<dbReference type="CDD" id="cd05167">
    <property type="entry name" value="PI4Kc_III_alpha"/>
    <property type="match status" value="1"/>
</dbReference>
<dbReference type="InterPro" id="IPR018936">
    <property type="entry name" value="PI3/4_kinase_CS"/>
</dbReference>
<dbReference type="PROSITE" id="PS50290">
    <property type="entry name" value="PI3_4_KINASE_3"/>
    <property type="match status" value="1"/>
</dbReference>
<reference evidence="11" key="1">
    <citation type="submission" date="2015-06" db="EMBL/GenBank/DDBJ databases">
        <title>Expansion of signal transduction pathways in fungi by whole-genome duplication.</title>
        <authorList>
            <consortium name="DOE Joint Genome Institute"/>
            <person name="Corrochano L.M."/>
            <person name="Kuo A."/>
            <person name="Marcet-Houben M."/>
            <person name="Polaino S."/>
            <person name="Salamov A."/>
            <person name="Villalobos J.M."/>
            <person name="Alvarez M.I."/>
            <person name="Avalos J."/>
            <person name="Benito E.P."/>
            <person name="Benoit I."/>
            <person name="Burger G."/>
            <person name="Camino L.P."/>
            <person name="Canovas D."/>
            <person name="Cerda-Olmedo E."/>
            <person name="Cheng J.-F."/>
            <person name="Dominguez A."/>
            <person name="Elias M."/>
            <person name="Eslava A.P."/>
            <person name="Glaser F."/>
            <person name="Grimwood J."/>
            <person name="Gutierrez G."/>
            <person name="Heitman J."/>
            <person name="Henrissat B."/>
            <person name="Iturriaga E.A."/>
            <person name="Lang B.F."/>
            <person name="Lavin J.L."/>
            <person name="Lee S."/>
            <person name="Li W."/>
            <person name="Lindquist E."/>
            <person name="Lopez-Garcia S."/>
            <person name="Luque E.M."/>
            <person name="Marcos A.T."/>
            <person name="Martin J."/>
            <person name="McCluskey K."/>
            <person name="Medina H.R."/>
            <person name="Miralles-Duran A."/>
            <person name="Miyazaki A."/>
            <person name="Munoz-Torres E."/>
            <person name="Oguiza J.A."/>
            <person name="Ohm R."/>
            <person name="Olmedo M."/>
            <person name="Orejas M."/>
            <person name="Ortiz-Castellanos L."/>
            <person name="Pisabarro A.G."/>
            <person name="Rodriguez-Romero J."/>
            <person name="Ruiz-Herrera J."/>
            <person name="Ruiz-Vazquez R."/>
            <person name="Sanz C."/>
            <person name="Schackwitz W."/>
            <person name="Schmutz J."/>
            <person name="Shahriari M."/>
            <person name="Shelest E."/>
            <person name="Silva-Franco F."/>
            <person name="Soanes D."/>
            <person name="Syed K."/>
            <person name="Tagua V.G."/>
            <person name="Talbot N.J."/>
            <person name="Thon M."/>
            <person name="De vries R.P."/>
            <person name="Wiebenga A."/>
            <person name="Yadav J.S."/>
            <person name="Braun E.L."/>
            <person name="Baker S."/>
            <person name="Garre V."/>
            <person name="Horwitz B."/>
            <person name="Torres-Martinez S."/>
            <person name="Idnurm A."/>
            <person name="Herrera-Estrella A."/>
            <person name="Gabaldon T."/>
            <person name="Grigoriev I.V."/>
        </authorList>
    </citation>
    <scope>NUCLEOTIDE SEQUENCE [LARGE SCALE GENOMIC DNA]</scope>
    <source>
        <strain evidence="11">NRRL 1555(-)</strain>
    </source>
</reference>
<dbReference type="FunFam" id="3.30.1010.10:FF:000014">
    <property type="entry name" value="Phosphatidylinositol 4-kinase STT4"/>
    <property type="match status" value="1"/>
</dbReference>
<dbReference type="PANTHER" id="PTHR10048:SF15">
    <property type="entry name" value="PHOSPHATIDYLINOSITOL 4-KINASE ALPHA"/>
    <property type="match status" value="1"/>
</dbReference>
<evidence type="ECO:0000259" key="8">
    <source>
        <dbReference type="PROSITE" id="PS50290"/>
    </source>
</evidence>
<keyword evidence="7" id="KW-0067">ATP-binding</keyword>
<evidence type="ECO:0000313" key="10">
    <source>
        <dbReference type="EMBL" id="OAD74657.1"/>
    </source>
</evidence>
<dbReference type="OrthoDB" id="10264149at2759"/>